<feature type="compositionally biased region" description="Polar residues" evidence="1">
    <location>
        <begin position="19"/>
        <end position="28"/>
    </location>
</feature>
<sequence length="132" mass="15318">MLKNSEAQSNDTMTRRKMFQSTEPSNMTRPPAIILPNPRNVLIVTICCELPNLHSYMKFGGSLNIYLLKLNSILRLIQLRFHASIYEQTRVRAKFHNLSLHLIEPVHCSSGRLKDHIKLWEYGQKSEISKNL</sequence>
<evidence type="ECO:0000313" key="3">
    <source>
        <dbReference type="Proteomes" id="UP000822688"/>
    </source>
</evidence>
<dbReference type="Proteomes" id="UP000822688">
    <property type="component" value="Chromosome 4"/>
</dbReference>
<gene>
    <name evidence="2" type="ORF">KC19_4G098700</name>
</gene>
<keyword evidence="3" id="KW-1185">Reference proteome</keyword>
<accession>A0A8T0IAD2</accession>
<comment type="caution">
    <text evidence="2">The sequence shown here is derived from an EMBL/GenBank/DDBJ whole genome shotgun (WGS) entry which is preliminary data.</text>
</comment>
<reference evidence="2" key="1">
    <citation type="submission" date="2020-06" db="EMBL/GenBank/DDBJ databases">
        <title>WGS assembly of Ceratodon purpureus strain R40.</title>
        <authorList>
            <person name="Carey S.B."/>
            <person name="Jenkins J."/>
            <person name="Shu S."/>
            <person name="Lovell J.T."/>
            <person name="Sreedasyam A."/>
            <person name="Maumus F."/>
            <person name="Tiley G.P."/>
            <person name="Fernandez-Pozo N."/>
            <person name="Barry K."/>
            <person name="Chen C."/>
            <person name="Wang M."/>
            <person name="Lipzen A."/>
            <person name="Daum C."/>
            <person name="Saski C.A."/>
            <person name="Payton A.C."/>
            <person name="Mcbreen J.C."/>
            <person name="Conrad R.E."/>
            <person name="Kollar L.M."/>
            <person name="Olsson S."/>
            <person name="Huttunen S."/>
            <person name="Landis J.B."/>
            <person name="Wickett N.J."/>
            <person name="Johnson M.G."/>
            <person name="Rensing S.A."/>
            <person name="Grimwood J."/>
            <person name="Schmutz J."/>
            <person name="Mcdaniel S.F."/>
        </authorList>
    </citation>
    <scope>NUCLEOTIDE SEQUENCE</scope>
    <source>
        <strain evidence="2">R40</strain>
    </source>
</reference>
<feature type="region of interest" description="Disordered" evidence="1">
    <location>
        <begin position="1"/>
        <end position="30"/>
    </location>
</feature>
<evidence type="ECO:0000256" key="1">
    <source>
        <dbReference type="SAM" id="MobiDB-lite"/>
    </source>
</evidence>
<proteinExistence type="predicted"/>
<evidence type="ECO:0000313" key="2">
    <source>
        <dbReference type="EMBL" id="KAG0579438.1"/>
    </source>
</evidence>
<dbReference type="EMBL" id="CM026424">
    <property type="protein sequence ID" value="KAG0579438.1"/>
    <property type="molecule type" value="Genomic_DNA"/>
</dbReference>
<dbReference type="AlphaFoldDB" id="A0A8T0IAD2"/>
<name>A0A8T0IAD2_CERPU</name>
<protein>
    <submittedName>
        <fullName evidence="2">Uncharacterized protein</fullName>
    </submittedName>
</protein>
<organism evidence="2 3">
    <name type="scientific">Ceratodon purpureus</name>
    <name type="common">Fire moss</name>
    <name type="synonym">Dicranum purpureum</name>
    <dbReference type="NCBI Taxonomy" id="3225"/>
    <lineage>
        <taxon>Eukaryota</taxon>
        <taxon>Viridiplantae</taxon>
        <taxon>Streptophyta</taxon>
        <taxon>Embryophyta</taxon>
        <taxon>Bryophyta</taxon>
        <taxon>Bryophytina</taxon>
        <taxon>Bryopsida</taxon>
        <taxon>Dicranidae</taxon>
        <taxon>Pseudoditrichales</taxon>
        <taxon>Ditrichaceae</taxon>
        <taxon>Ceratodon</taxon>
    </lineage>
</organism>
<feature type="compositionally biased region" description="Polar residues" evidence="1">
    <location>
        <begin position="1"/>
        <end position="12"/>
    </location>
</feature>